<reference evidence="2" key="1">
    <citation type="submission" date="2021-01" db="EMBL/GenBank/DDBJ databases">
        <authorList>
            <person name="Corre E."/>
            <person name="Pelletier E."/>
            <person name="Niang G."/>
            <person name="Scheremetjew M."/>
            <person name="Finn R."/>
            <person name="Kale V."/>
            <person name="Holt S."/>
            <person name="Cochrane G."/>
            <person name="Meng A."/>
            <person name="Brown T."/>
            <person name="Cohen L."/>
        </authorList>
    </citation>
    <scope>NUCLEOTIDE SEQUENCE</scope>
</reference>
<evidence type="ECO:0000313" key="2">
    <source>
        <dbReference type="EMBL" id="CAE0318210.1"/>
    </source>
</evidence>
<dbReference type="EMBL" id="HBIF01001737">
    <property type="protein sequence ID" value="CAE0318210.1"/>
    <property type="molecule type" value="Transcribed_RNA"/>
</dbReference>
<accession>A0A7S3MRJ3</accession>
<keyword evidence="1" id="KW-0472">Membrane</keyword>
<evidence type="ECO:0000256" key="1">
    <source>
        <dbReference type="SAM" id="Phobius"/>
    </source>
</evidence>
<keyword evidence="1" id="KW-1133">Transmembrane helix</keyword>
<feature type="transmembrane region" description="Helical" evidence="1">
    <location>
        <begin position="6"/>
        <end position="25"/>
    </location>
</feature>
<organism evidence="2">
    <name type="scientific">Fabrea salina</name>
    <dbReference type="NCBI Taxonomy" id="342563"/>
    <lineage>
        <taxon>Eukaryota</taxon>
        <taxon>Sar</taxon>
        <taxon>Alveolata</taxon>
        <taxon>Ciliophora</taxon>
        <taxon>Postciliodesmatophora</taxon>
        <taxon>Heterotrichea</taxon>
        <taxon>Heterotrichida</taxon>
        <taxon>Fabreidae</taxon>
        <taxon>Fabrea</taxon>
    </lineage>
</organism>
<proteinExistence type="predicted"/>
<sequence length="285" mass="32535">MENKYLYAIGVSAVAAGLGAVLYYLSEDRNHSEEVPADALRRDQVLGILKDLRVEMLTCFTTLSTFARSIKEQTYGKASDSEIKKILSKHSPVKSQIANAEEKVYQKHGTTEKAFKYACEVLYSNDKDVKELIEEIRVSMENAYKGIEPKIDSEVPGFLTWELVLRIVEEMYDATKFCTFTRIDHLKSMGISPSPHSEEFMRTTQEIEAEGEAIKQKLFEKHGIAKLGQPANLVLHNAIRRYSQMNPQFNTQLQRIESNFTTAMEQIMSSNFPESEKTRLNKIFN</sequence>
<dbReference type="AlphaFoldDB" id="A0A7S3MRJ3"/>
<keyword evidence="1" id="KW-0812">Transmembrane</keyword>
<name>A0A7S3MRJ3_9CILI</name>
<gene>
    <name evidence="2" type="ORF">FSAL1345_LOCUS1479</name>
</gene>
<protein>
    <submittedName>
        <fullName evidence="2">Uncharacterized protein</fullName>
    </submittedName>
</protein>